<sequence length="147" mass="16120">MYYAAISSGSSFPASVIGWDYDRQKTVNNADGTQQVTTEPPPADPRFTLIPLPDKDAAWWNNAARWQQSWQVDEKGSLTAAPPPVVPLKEQAQTAFQQARQQFTNLQMMGQTFGPQMQGYMRALNAIINGTDTTSTTLPTAPTDPTA</sequence>
<dbReference type="STRING" id="1539051.AL01_01185"/>
<protein>
    <submittedName>
        <fullName evidence="1">Uncharacterized protein</fullName>
    </submittedName>
</protein>
<gene>
    <name evidence="1" type="ORF">AL01_01185</name>
</gene>
<accession>A0A1S8GRF6</accession>
<dbReference type="EMBL" id="JATM01000001">
    <property type="protein sequence ID" value="OOL19624.1"/>
    <property type="molecule type" value="Genomic_DNA"/>
</dbReference>
<keyword evidence="2" id="KW-1185">Reference proteome</keyword>
<name>A0A1S8GRF6_9PROT</name>
<evidence type="ECO:0000313" key="2">
    <source>
        <dbReference type="Proteomes" id="UP000200980"/>
    </source>
</evidence>
<dbReference type="Proteomes" id="UP000200980">
    <property type="component" value="Unassembled WGS sequence"/>
</dbReference>
<dbReference type="AlphaFoldDB" id="A0A1S8GRF6"/>
<reference evidence="1 2" key="1">
    <citation type="journal article" date="2016" name="PLoS ONE">
        <title>Whole-Genome Sequence Analysis of Bombella intestini LMG 28161T, a Novel Acetic Acid Bacterium Isolated from the Crop of a Red-Tailed Bumble Bee, Bombus lapidarius.</title>
        <authorList>
            <person name="Li L."/>
            <person name="Illeghems K."/>
            <person name="Van Kerrebroeck S."/>
            <person name="Borremans W."/>
            <person name="Cleenwerck I."/>
            <person name="Smagghe G."/>
            <person name="De Vuyst L."/>
            <person name="Vandamme P."/>
        </authorList>
    </citation>
    <scope>NUCLEOTIDE SEQUENCE [LARGE SCALE GENOMIC DNA]</scope>
    <source>
        <strain evidence="1 2">R-52487</strain>
    </source>
</reference>
<proteinExistence type="predicted"/>
<evidence type="ECO:0000313" key="1">
    <source>
        <dbReference type="EMBL" id="OOL19624.1"/>
    </source>
</evidence>
<comment type="caution">
    <text evidence="1">The sequence shown here is derived from an EMBL/GenBank/DDBJ whole genome shotgun (WGS) entry which is preliminary data.</text>
</comment>
<dbReference type="RefSeq" id="WP_077395436.1">
    <property type="nucleotide sequence ID" value="NZ_JATM01000001.1"/>
</dbReference>
<organism evidence="1 2">
    <name type="scientific">Bombella intestini</name>
    <dbReference type="NCBI Taxonomy" id="1539051"/>
    <lineage>
        <taxon>Bacteria</taxon>
        <taxon>Pseudomonadati</taxon>
        <taxon>Pseudomonadota</taxon>
        <taxon>Alphaproteobacteria</taxon>
        <taxon>Acetobacterales</taxon>
        <taxon>Acetobacteraceae</taxon>
        <taxon>Bombella</taxon>
    </lineage>
</organism>